<proteinExistence type="predicted"/>
<feature type="coiled-coil region" evidence="1">
    <location>
        <begin position="67"/>
        <end position="125"/>
    </location>
</feature>
<feature type="chain" id="PRO_5043542641" evidence="2">
    <location>
        <begin position="22"/>
        <end position="163"/>
    </location>
</feature>
<protein>
    <submittedName>
        <fullName evidence="3">Stress response protein nst1</fullName>
    </submittedName>
</protein>
<feature type="signal peptide" evidence="2">
    <location>
        <begin position="1"/>
        <end position="21"/>
    </location>
</feature>
<evidence type="ECO:0000313" key="4">
    <source>
        <dbReference type="Proteomes" id="UP001431209"/>
    </source>
</evidence>
<keyword evidence="4" id="KW-1185">Reference proteome</keyword>
<dbReference type="EMBL" id="JAOPGA020001884">
    <property type="protein sequence ID" value="KAL0491912.1"/>
    <property type="molecule type" value="Genomic_DNA"/>
</dbReference>
<sequence>MTMKYLLLVFVVFAFIVAINSEQNVEKEIAKIPSASKNTHELQKVYKSLNAIQKDLRKRLHHINVHLSKLKKAYQDSKVAAQQKKKEYEVALKEASETSVNEKQASKNKAALARAQKKFEKAKKKQSEAFVNLNIAKKAAEESRTAAKQYIKQVKETKNVVKN</sequence>
<dbReference type="AlphaFoldDB" id="A0AAW2ZPX1"/>
<dbReference type="Proteomes" id="UP001431209">
    <property type="component" value="Unassembled WGS sequence"/>
</dbReference>
<accession>A0AAW2ZPX1</accession>
<reference evidence="3 4" key="1">
    <citation type="submission" date="2024-03" db="EMBL/GenBank/DDBJ databases">
        <title>The Acrasis kona genome and developmental transcriptomes reveal deep origins of eukaryotic multicellular pathways.</title>
        <authorList>
            <person name="Sheikh S."/>
            <person name="Fu C.-J."/>
            <person name="Brown M.W."/>
            <person name="Baldauf S.L."/>
        </authorList>
    </citation>
    <scope>NUCLEOTIDE SEQUENCE [LARGE SCALE GENOMIC DNA]</scope>
    <source>
        <strain evidence="3 4">ATCC MYA-3509</strain>
    </source>
</reference>
<gene>
    <name evidence="3" type="ORF">AKO1_010069</name>
</gene>
<keyword evidence="2" id="KW-0732">Signal</keyword>
<keyword evidence="1" id="KW-0175">Coiled coil</keyword>
<evidence type="ECO:0000256" key="1">
    <source>
        <dbReference type="SAM" id="Coils"/>
    </source>
</evidence>
<evidence type="ECO:0000256" key="2">
    <source>
        <dbReference type="SAM" id="SignalP"/>
    </source>
</evidence>
<evidence type="ECO:0000313" key="3">
    <source>
        <dbReference type="EMBL" id="KAL0491912.1"/>
    </source>
</evidence>
<name>A0AAW2ZPX1_9EUKA</name>
<comment type="caution">
    <text evidence="3">The sequence shown here is derived from an EMBL/GenBank/DDBJ whole genome shotgun (WGS) entry which is preliminary data.</text>
</comment>
<organism evidence="3 4">
    <name type="scientific">Acrasis kona</name>
    <dbReference type="NCBI Taxonomy" id="1008807"/>
    <lineage>
        <taxon>Eukaryota</taxon>
        <taxon>Discoba</taxon>
        <taxon>Heterolobosea</taxon>
        <taxon>Tetramitia</taxon>
        <taxon>Eutetramitia</taxon>
        <taxon>Acrasidae</taxon>
        <taxon>Acrasis</taxon>
    </lineage>
</organism>